<evidence type="ECO:0000259" key="3">
    <source>
        <dbReference type="PROSITE" id="PS51782"/>
    </source>
</evidence>
<name>A0A922NXT2_9HYPH</name>
<feature type="transmembrane region" description="Helical" evidence="2">
    <location>
        <begin position="7"/>
        <end position="25"/>
    </location>
</feature>
<dbReference type="EMBL" id="JOKJ01000014">
    <property type="protein sequence ID" value="KEQ06946.1"/>
    <property type="molecule type" value="Genomic_DNA"/>
</dbReference>
<dbReference type="PANTHER" id="PTHR34700:SF4">
    <property type="entry name" value="PHAGE-LIKE ELEMENT PBSX PROTEIN XKDP"/>
    <property type="match status" value="1"/>
</dbReference>
<evidence type="ECO:0000256" key="1">
    <source>
        <dbReference type="SAM" id="MobiDB-lite"/>
    </source>
</evidence>
<dbReference type="OrthoDB" id="370541at2"/>
<keyword evidence="2" id="KW-0812">Transmembrane</keyword>
<dbReference type="InterPro" id="IPR018392">
    <property type="entry name" value="LysM"/>
</dbReference>
<dbReference type="RefSeq" id="WP_037167466.1">
    <property type="nucleotide sequence ID" value="NZ_CAJXID010000043.1"/>
</dbReference>
<protein>
    <recommendedName>
        <fullName evidence="3">LysM domain-containing protein</fullName>
    </recommendedName>
</protein>
<dbReference type="AlphaFoldDB" id="A0A922NXT2"/>
<comment type="caution">
    <text evidence="4">The sequence shown here is derived from an EMBL/GenBank/DDBJ whole genome shotgun (WGS) entry which is preliminary data.</text>
</comment>
<dbReference type="InterPro" id="IPR052196">
    <property type="entry name" value="Bact_Kbp"/>
</dbReference>
<organism evidence="4 5">
    <name type="scientific">Pseudorhizobium pelagicum</name>
    <dbReference type="NCBI Taxonomy" id="1509405"/>
    <lineage>
        <taxon>Bacteria</taxon>
        <taxon>Pseudomonadati</taxon>
        <taxon>Pseudomonadota</taxon>
        <taxon>Alphaproteobacteria</taxon>
        <taxon>Hyphomicrobiales</taxon>
        <taxon>Rhizobiaceae</taxon>
        <taxon>Rhizobium/Agrobacterium group</taxon>
        <taxon>Pseudorhizobium</taxon>
    </lineage>
</organism>
<dbReference type="InterPro" id="IPR013783">
    <property type="entry name" value="Ig-like_fold"/>
</dbReference>
<feature type="domain" description="LysM" evidence="3">
    <location>
        <begin position="499"/>
        <end position="548"/>
    </location>
</feature>
<feature type="compositionally biased region" description="Low complexity" evidence="1">
    <location>
        <begin position="63"/>
        <end position="85"/>
    </location>
</feature>
<dbReference type="Pfam" id="PF17936">
    <property type="entry name" value="Big_6"/>
    <property type="match status" value="1"/>
</dbReference>
<keyword evidence="2" id="KW-1133">Transmembrane helix</keyword>
<sequence>MRNRAGWLAFVVLIAATLLMVFFVLPRISSDGERISDAVNQAGQTVKEAVTEETPPVNPPAKPSSSVATAPDTATADSTQPTAAPVTPAFDVLRVEPDGSTVIAGRAEPGATIEVNGGDAAIASTKVGPSGDFVIALDEPLPAGDYQLTLKATTPDGRTVTSDETATVSIPDNASGKLLAMVTKPGKASRLVSVPAADAATANAQVQAPIDANSDAVADSDTLPLPALPDAASDLVASAPPSATMQMPADPSPPSAELQVTAVEIEGNRIFIAGIAPVGASLVGFAGEQPVGRSKSGPDGHFVIEGTVELAVGQHVIAVEMLDSNGKTALRVDVPFNRPAGEQVAAVAGQQGPSSVSPIDGGAFDRLRNETARAFALLRDLYKDGGEPSPEELAAARSATSIALTSLSEYRLPAGTTAAVQDIAGKTSRQAAEALDAIKKLPEDPKAVGQDLESVASLIERAVGPAIAQDTPVDEDATLQTAGDGPRTISQTPLTQSSNSVIIRRGDTLWQISRRLYGQGVRYTTIYLANQDQITDPDLIEPGQIFGVPGEARPDSEELHRKRLQKLIR</sequence>
<reference evidence="4 5" key="1">
    <citation type="submission" date="2014-06" db="EMBL/GenBank/DDBJ databases">
        <title>Rhizobium pelagicum/R2-400B4.</title>
        <authorList>
            <person name="Kimes N.E."/>
            <person name="Lopez-Perez M."/>
        </authorList>
    </citation>
    <scope>NUCLEOTIDE SEQUENCE [LARGE SCALE GENOMIC DNA]</scope>
    <source>
        <strain evidence="4 5">R2-400B4</strain>
    </source>
</reference>
<dbReference type="InterPro" id="IPR041498">
    <property type="entry name" value="Big_6"/>
</dbReference>
<keyword evidence="2" id="KW-0472">Membrane</keyword>
<proteinExistence type="predicted"/>
<dbReference type="Pfam" id="PF01476">
    <property type="entry name" value="LysM"/>
    <property type="match status" value="1"/>
</dbReference>
<dbReference type="Gene3D" id="3.10.350.10">
    <property type="entry name" value="LysM domain"/>
    <property type="match status" value="1"/>
</dbReference>
<dbReference type="Gene3D" id="2.60.40.10">
    <property type="entry name" value="Immunoglobulins"/>
    <property type="match status" value="1"/>
</dbReference>
<dbReference type="Proteomes" id="UP000052167">
    <property type="component" value="Unassembled WGS sequence"/>
</dbReference>
<evidence type="ECO:0000313" key="5">
    <source>
        <dbReference type="Proteomes" id="UP000052167"/>
    </source>
</evidence>
<evidence type="ECO:0000256" key="2">
    <source>
        <dbReference type="SAM" id="Phobius"/>
    </source>
</evidence>
<dbReference type="PANTHER" id="PTHR34700">
    <property type="entry name" value="POTASSIUM BINDING PROTEIN KBP"/>
    <property type="match status" value="1"/>
</dbReference>
<dbReference type="CDD" id="cd00118">
    <property type="entry name" value="LysM"/>
    <property type="match status" value="1"/>
</dbReference>
<keyword evidence="5" id="KW-1185">Reference proteome</keyword>
<gene>
    <name evidence="4" type="ORF">GV68_05675</name>
</gene>
<feature type="region of interest" description="Disordered" evidence="1">
    <location>
        <begin position="46"/>
        <end position="87"/>
    </location>
</feature>
<dbReference type="InterPro" id="IPR036779">
    <property type="entry name" value="LysM_dom_sf"/>
</dbReference>
<dbReference type="PROSITE" id="PS51782">
    <property type="entry name" value="LYSM"/>
    <property type="match status" value="1"/>
</dbReference>
<evidence type="ECO:0000313" key="4">
    <source>
        <dbReference type="EMBL" id="KEQ06946.1"/>
    </source>
</evidence>
<accession>A0A922NXT2</accession>
<dbReference type="SMART" id="SM00257">
    <property type="entry name" value="LysM"/>
    <property type="match status" value="1"/>
</dbReference>